<dbReference type="Pfam" id="PF13452">
    <property type="entry name" value="FAS1_DH_region"/>
    <property type="match status" value="1"/>
</dbReference>
<dbReference type="PANTHER" id="PTHR45024">
    <property type="entry name" value="DEHYDROGENASES, SHORT CHAIN"/>
    <property type="match status" value="1"/>
</dbReference>
<dbReference type="GO" id="GO:0004300">
    <property type="term" value="F:enoyl-CoA hydratase activity"/>
    <property type="evidence" value="ECO:0007669"/>
    <property type="project" value="UniProtKB-ARBA"/>
</dbReference>
<dbReference type="SUPFAM" id="SSF55718">
    <property type="entry name" value="SCP-like"/>
    <property type="match status" value="1"/>
</dbReference>
<comment type="pathway">
    <text evidence="2">Lipid metabolism; fatty acid beta-oxidation.</text>
</comment>
<dbReference type="GO" id="GO:0006635">
    <property type="term" value="P:fatty acid beta-oxidation"/>
    <property type="evidence" value="ECO:0007669"/>
    <property type="project" value="UniProtKB-UniPathway"/>
</dbReference>
<feature type="region of interest" description="Disordered" evidence="6">
    <location>
        <begin position="571"/>
        <end position="601"/>
    </location>
</feature>
<dbReference type="SUPFAM" id="SSF51735">
    <property type="entry name" value="NAD(P)-binding Rossmann-fold domains"/>
    <property type="match status" value="1"/>
</dbReference>
<dbReference type="GO" id="GO:0016491">
    <property type="term" value="F:oxidoreductase activity"/>
    <property type="evidence" value="ECO:0007669"/>
    <property type="project" value="UniProtKB-KW"/>
</dbReference>
<keyword evidence="4" id="KW-0560">Oxidoreductase</keyword>
<comment type="caution">
    <text evidence="8">The sequence shown here is derived from an EMBL/GenBank/DDBJ whole genome shotgun (WGS) entry which is preliminary data.</text>
</comment>
<dbReference type="InterPro" id="IPR029069">
    <property type="entry name" value="HotDog_dom_sf"/>
</dbReference>
<dbReference type="GO" id="GO:0005737">
    <property type="term" value="C:cytoplasm"/>
    <property type="evidence" value="ECO:0007669"/>
    <property type="project" value="UniProtKB-ARBA"/>
</dbReference>
<dbReference type="PRINTS" id="PR00080">
    <property type="entry name" value="SDRFAMILY"/>
</dbReference>
<name>A0A5C6XA22_9DELT</name>
<dbReference type="Pfam" id="PF00106">
    <property type="entry name" value="adh_short"/>
    <property type="match status" value="1"/>
</dbReference>
<dbReference type="Gene3D" id="3.40.50.720">
    <property type="entry name" value="NAD(P)-binding Rossmann-like Domain"/>
    <property type="match status" value="1"/>
</dbReference>
<keyword evidence="9" id="KW-1185">Reference proteome</keyword>
<evidence type="ECO:0000256" key="2">
    <source>
        <dbReference type="ARBA" id="ARBA00005005"/>
    </source>
</evidence>
<feature type="compositionally biased region" description="Basic and acidic residues" evidence="6">
    <location>
        <begin position="580"/>
        <end position="591"/>
    </location>
</feature>
<dbReference type="InterPro" id="IPR057326">
    <property type="entry name" value="KR_dom"/>
</dbReference>
<evidence type="ECO:0000256" key="5">
    <source>
        <dbReference type="ARBA" id="ARBA00023140"/>
    </source>
</evidence>
<evidence type="ECO:0000313" key="9">
    <source>
        <dbReference type="Proteomes" id="UP000321412"/>
    </source>
</evidence>
<dbReference type="EMBL" id="VOSM01000015">
    <property type="protein sequence ID" value="TXD34149.1"/>
    <property type="molecule type" value="Genomic_DNA"/>
</dbReference>
<reference evidence="8 9" key="1">
    <citation type="submission" date="2019-08" db="EMBL/GenBank/DDBJ databases">
        <title>Bradymonadales sp. TMQ4.</title>
        <authorList>
            <person name="Liang Q."/>
        </authorList>
    </citation>
    <scope>NUCLEOTIDE SEQUENCE [LARGE SCALE GENOMIC DNA]</scope>
    <source>
        <strain evidence="8 9">TMQ4</strain>
    </source>
</reference>
<evidence type="ECO:0000256" key="1">
    <source>
        <dbReference type="ARBA" id="ARBA00004275"/>
    </source>
</evidence>
<dbReference type="Pfam" id="PF01575">
    <property type="entry name" value="MaoC_dehydratas"/>
    <property type="match status" value="1"/>
</dbReference>
<dbReference type="Pfam" id="PF02036">
    <property type="entry name" value="SCP2"/>
    <property type="match status" value="1"/>
</dbReference>
<dbReference type="InterPro" id="IPR002347">
    <property type="entry name" value="SDR_fam"/>
</dbReference>
<accession>A0A5C6XA22</accession>
<dbReference type="AlphaFoldDB" id="A0A5C6XA22"/>
<dbReference type="InterPro" id="IPR036527">
    <property type="entry name" value="SCP2_sterol-bd_dom_sf"/>
</dbReference>
<comment type="similarity">
    <text evidence="3">Belongs to the short-chain dehydrogenases/reductases (SDR) family.</text>
</comment>
<keyword evidence="5" id="KW-0576">Peroxisome</keyword>
<dbReference type="PANTHER" id="PTHR45024:SF2">
    <property type="entry name" value="SCP2 DOMAIN-CONTAINING PROTEIN"/>
    <property type="match status" value="1"/>
</dbReference>
<dbReference type="OrthoDB" id="9804774at2"/>
<dbReference type="PROSITE" id="PS00061">
    <property type="entry name" value="ADH_SHORT"/>
    <property type="match status" value="1"/>
</dbReference>
<evidence type="ECO:0000259" key="7">
    <source>
        <dbReference type="SMART" id="SM00822"/>
    </source>
</evidence>
<organism evidence="8 9">
    <name type="scientific">Lujinxingia vulgaris</name>
    <dbReference type="NCBI Taxonomy" id="2600176"/>
    <lineage>
        <taxon>Bacteria</taxon>
        <taxon>Deltaproteobacteria</taxon>
        <taxon>Bradymonadales</taxon>
        <taxon>Lujinxingiaceae</taxon>
        <taxon>Lujinxingia</taxon>
    </lineage>
</organism>
<feature type="domain" description="Ketoreductase" evidence="7">
    <location>
        <begin position="19"/>
        <end position="211"/>
    </location>
</feature>
<evidence type="ECO:0000256" key="6">
    <source>
        <dbReference type="SAM" id="MobiDB-lite"/>
    </source>
</evidence>
<dbReference type="InterPro" id="IPR003033">
    <property type="entry name" value="SCP2_sterol-bd_dom"/>
</dbReference>
<dbReference type="FunFam" id="3.40.50.720:FF:000084">
    <property type="entry name" value="Short-chain dehydrogenase reductase"/>
    <property type="match status" value="1"/>
</dbReference>
<dbReference type="SMART" id="SM00822">
    <property type="entry name" value="PKS_KR"/>
    <property type="match status" value="1"/>
</dbReference>
<dbReference type="UniPathway" id="UPA00659"/>
<evidence type="ECO:0000313" key="8">
    <source>
        <dbReference type="EMBL" id="TXD34149.1"/>
    </source>
</evidence>
<evidence type="ECO:0000256" key="4">
    <source>
        <dbReference type="ARBA" id="ARBA00023002"/>
    </source>
</evidence>
<evidence type="ECO:0000256" key="3">
    <source>
        <dbReference type="ARBA" id="ARBA00006484"/>
    </source>
</evidence>
<dbReference type="InterPro" id="IPR051687">
    <property type="entry name" value="Peroxisomal_Beta-Oxidation"/>
</dbReference>
<dbReference type="PRINTS" id="PR00081">
    <property type="entry name" value="GDHRDH"/>
</dbReference>
<dbReference type="InterPro" id="IPR002539">
    <property type="entry name" value="MaoC-like_dom"/>
</dbReference>
<dbReference type="Proteomes" id="UP000321412">
    <property type="component" value="Unassembled WGS sequence"/>
</dbReference>
<comment type="subcellular location">
    <subcellularLocation>
        <location evidence="1">Peroxisome</location>
    </subcellularLocation>
</comment>
<dbReference type="InterPro" id="IPR036291">
    <property type="entry name" value="NAD(P)-bd_dom_sf"/>
</dbReference>
<dbReference type="Gene3D" id="3.10.129.10">
    <property type="entry name" value="Hotdog Thioesterase"/>
    <property type="match status" value="1"/>
</dbReference>
<dbReference type="Gene3D" id="3.30.1050.10">
    <property type="entry name" value="SCP2 sterol-binding domain"/>
    <property type="match status" value="1"/>
</dbReference>
<proteinExistence type="inferred from homology"/>
<sequence length="717" mass="76022">MPSWGRDTRGVKMGAFDGKVALVTGAGGGLGRAYALALAKEGAAVVVNDLGVSRHGEDEGQALAEKVVDEIKALGGKAVADRGSVSSADDAQAMIARAIENFGRLDIVINNAGILRDKTLVRMDEAMWDQVIDVHLKGTFLVTKFAVEAMIKAGQGGRIINTSSYAGLKGNFGQTNYGAAKAGIAGLTRVVALECARYKITCNAIAPVAKTRMTEELDMVPESYAAEDVAPLVMWLASEEAAGVSGRVFGAHGRHYFEYVVETTPGVEREAAWTLEAVGKNFEAITAPAGTGGEAAGEDAAKARAIFEALPQVFDSEAGASWDAGLVFAVRGAGTYGLRVAGGSASFVEGKPDKVSAKVEFDSPQTLIELAAGQLSAQKAFMAGKIKADNMGALMKFASYFDLQAAGAIAGGESKEDAQARSAVSEGGGEGAEGPNGEVVGKTFKMPARHLKPSEMIAYAEAVDDRQARYLSEEAEGGLVAAPLFAVQPLIGALEAAMSDDELNADMLRLVHGEQEMIFHDVLRPWDLVSPRSEIASVEEKSSGWLIEVRQRLMREGEVVVEASSALFVRKPSDGSNTKKNNDSKKARAGEEERESPEVVFSQEQVVAEDQPRRYAAASGDHNPIHVDEEVARAAGLPDVILHGLCTMAFAARAAVEGVADGRVEGLKRMKVRFARPVFRGQQLTTRIWEVEPGRYGLETLNEKGQPVLTHGEVEIG</sequence>
<dbReference type="InterPro" id="IPR039569">
    <property type="entry name" value="FAS1-like_DH_region"/>
</dbReference>
<dbReference type="InterPro" id="IPR020904">
    <property type="entry name" value="Sc_DH/Rdtase_CS"/>
</dbReference>
<gene>
    <name evidence="8" type="ORF">FRC98_19120</name>
</gene>
<dbReference type="SUPFAM" id="SSF54637">
    <property type="entry name" value="Thioesterase/thiol ester dehydrase-isomerase"/>
    <property type="match status" value="2"/>
</dbReference>
<protein>
    <submittedName>
        <fullName evidence="8">SDR family NAD(P)-dependent oxidoreductase</fullName>
    </submittedName>
</protein>
<feature type="region of interest" description="Disordered" evidence="6">
    <location>
        <begin position="417"/>
        <end position="440"/>
    </location>
</feature>